<accession>X1MXN5</accession>
<protein>
    <submittedName>
        <fullName evidence="2">Uncharacterized protein</fullName>
    </submittedName>
</protein>
<dbReference type="EMBL" id="BARV01018716">
    <property type="protein sequence ID" value="GAI22801.1"/>
    <property type="molecule type" value="Genomic_DNA"/>
</dbReference>
<feature type="non-terminal residue" evidence="2">
    <location>
        <position position="1"/>
    </location>
</feature>
<keyword evidence="1" id="KW-0472">Membrane</keyword>
<feature type="transmembrane region" description="Helical" evidence="1">
    <location>
        <begin position="109"/>
        <end position="127"/>
    </location>
</feature>
<proteinExistence type="predicted"/>
<feature type="transmembrane region" description="Helical" evidence="1">
    <location>
        <begin position="12"/>
        <end position="32"/>
    </location>
</feature>
<organism evidence="2">
    <name type="scientific">marine sediment metagenome</name>
    <dbReference type="NCBI Taxonomy" id="412755"/>
    <lineage>
        <taxon>unclassified sequences</taxon>
        <taxon>metagenomes</taxon>
        <taxon>ecological metagenomes</taxon>
    </lineage>
</organism>
<comment type="caution">
    <text evidence="2">The sequence shown here is derived from an EMBL/GenBank/DDBJ whole genome shotgun (WGS) entry which is preliminary data.</text>
</comment>
<gene>
    <name evidence="2" type="ORF">S06H3_31587</name>
</gene>
<feature type="transmembrane region" description="Helical" evidence="1">
    <location>
        <begin position="66"/>
        <end position="97"/>
    </location>
</feature>
<evidence type="ECO:0000313" key="2">
    <source>
        <dbReference type="EMBL" id="GAI22801.1"/>
    </source>
</evidence>
<dbReference type="AlphaFoldDB" id="X1MXN5"/>
<reference evidence="2" key="1">
    <citation type="journal article" date="2014" name="Front. Microbiol.">
        <title>High frequency of phylogenetically diverse reductive dehalogenase-homologous genes in deep subseafloor sedimentary metagenomes.</title>
        <authorList>
            <person name="Kawai M."/>
            <person name="Futagami T."/>
            <person name="Toyoda A."/>
            <person name="Takaki Y."/>
            <person name="Nishi S."/>
            <person name="Hori S."/>
            <person name="Arai W."/>
            <person name="Tsubouchi T."/>
            <person name="Morono Y."/>
            <person name="Uchiyama I."/>
            <person name="Ito T."/>
            <person name="Fujiyama A."/>
            <person name="Inagaki F."/>
            <person name="Takami H."/>
        </authorList>
    </citation>
    <scope>NUCLEOTIDE SEQUENCE</scope>
    <source>
        <strain evidence="2">Expedition CK06-06</strain>
    </source>
</reference>
<name>X1MXN5_9ZZZZ</name>
<keyword evidence="1" id="KW-1133">Transmembrane helix</keyword>
<sequence>LLIGKLMFNAKIGMLAALLVGVANWHILFGYWTIPNTLGATFVVIILYLVFKFHRDRATKVIPVCGLLMAALLLTHAIAALWMAILLFTLWLCFVVYKKLFKERLATLSLLAVVLLFTAAMFGLWTFSGRIDVFSLIHPDPYA</sequence>
<keyword evidence="1" id="KW-0812">Transmembrane</keyword>
<feature type="transmembrane region" description="Helical" evidence="1">
    <location>
        <begin position="38"/>
        <end position="54"/>
    </location>
</feature>
<evidence type="ECO:0000256" key="1">
    <source>
        <dbReference type="SAM" id="Phobius"/>
    </source>
</evidence>